<evidence type="ECO:0000256" key="1">
    <source>
        <dbReference type="SAM" id="MobiDB-lite"/>
    </source>
</evidence>
<dbReference type="EMBL" id="AVOT02027799">
    <property type="protein sequence ID" value="MBW0520027.1"/>
    <property type="molecule type" value="Genomic_DNA"/>
</dbReference>
<accession>A0A9Q3EH91</accession>
<feature type="compositionally biased region" description="Basic and acidic residues" evidence="1">
    <location>
        <begin position="1"/>
        <end position="21"/>
    </location>
</feature>
<sequence>MASIDGKEKHDDRNRRMEEKQPSSTQPSSKKSPSTSSSNSKVKKQPQAQNKGKGKAPATKPYIQGYRIPKIQQDAMENVFHIARTMMELQKKEEARLKY</sequence>
<feature type="compositionally biased region" description="Low complexity" evidence="1">
    <location>
        <begin position="22"/>
        <end position="40"/>
    </location>
</feature>
<evidence type="ECO:0000313" key="3">
    <source>
        <dbReference type="Proteomes" id="UP000765509"/>
    </source>
</evidence>
<evidence type="ECO:0000313" key="2">
    <source>
        <dbReference type="EMBL" id="MBW0520027.1"/>
    </source>
</evidence>
<gene>
    <name evidence="2" type="ORF">O181_059742</name>
</gene>
<organism evidence="2 3">
    <name type="scientific">Austropuccinia psidii MF-1</name>
    <dbReference type="NCBI Taxonomy" id="1389203"/>
    <lineage>
        <taxon>Eukaryota</taxon>
        <taxon>Fungi</taxon>
        <taxon>Dikarya</taxon>
        <taxon>Basidiomycota</taxon>
        <taxon>Pucciniomycotina</taxon>
        <taxon>Pucciniomycetes</taxon>
        <taxon>Pucciniales</taxon>
        <taxon>Sphaerophragmiaceae</taxon>
        <taxon>Austropuccinia</taxon>
    </lineage>
</organism>
<proteinExistence type="predicted"/>
<keyword evidence="3" id="KW-1185">Reference proteome</keyword>
<reference evidence="2" key="1">
    <citation type="submission" date="2021-03" db="EMBL/GenBank/DDBJ databases">
        <title>Draft genome sequence of rust myrtle Austropuccinia psidii MF-1, a brazilian biotype.</title>
        <authorList>
            <person name="Quecine M.C."/>
            <person name="Pachon D.M.R."/>
            <person name="Bonatelli M.L."/>
            <person name="Correr F.H."/>
            <person name="Franceschini L.M."/>
            <person name="Leite T.F."/>
            <person name="Margarido G.R.A."/>
            <person name="Almeida C.A."/>
            <person name="Ferrarezi J.A."/>
            <person name="Labate C.A."/>
        </authorList>
    </citation>
    <scope>NUCLEOTIDE SEQUENCE</scope>
    <source>
        <strain evidence="2">MF-1</strain>
    </source>
</reference>
<comment type="caution">
    <text evidence="2">The sequence shown here is derived from an EMBL/GenBank/DDBJ whole genome shotgun (WGS) entry which is preliminary data.</text>
</comment>
<name>A0A9Q3EH91_9BASI</name>
<feature type="region of interest" description="Disordered" evidence="1">
    <location>
        <begin position="1"/>
        <end position="64"/>
    </location>
</feature>
<dbReference type="AlphaFoldDB" id="A0A9Q3EH91"/>
<protein>
    <submittedName>
        <fullName evidence="2">Uncharacterized protein</fullName>
    </submittedName>
</protein>
<dbReference type="Proteomes" id="UP000765509">
    <property type="component" value="Unassembled WGS sequence"/>
</dbReference>